<dbReference type="RefSeq" id="WP_407339444.1">
    <property type="nucleotide sequence ID" value="NZ_CP136862.1"/>
</dbReference>
<keyword evidence="3 6" id="KW-0812">Transmembrane</keyword>
<protein>
    <submittedName>
        <fullName evidence="8">DedA family protein</fullName>
    </submittedName>
</protein>
<feature type="transmembrane region" description="Helical" evidence="6">
    <location>
        <begin position="171"/>
        <end position="190"/>
    </location>
</feature>
<evidence type="ECO:0000259" key="7">
    <source>
        <dbReference type="Pfam" id="PF09335"/>
    </source>
</evidence>
<dbReference type="Pfam" id="PF09335">
    <property type="entry name" value="VTT_dom"/>
    <property type="match status" value="1"/>
</dbReference>
<dbReference type="Proteomes" id="UP001626536">
    <property type="component" value="Chromosome"/>
</dbReference>
<comment type="subcellular location">
    <subcellularLocation>
        <location evidence="1">Cell membrane</location>
        <topology evidence="1">Multi-pass membrane protein</topology>
    </subcellularLocation>
</comment>
<evidence type="ECO:0000256" key="4">
    <source>
        <dbReference type="ARBA" id="ARBA00022989"/>
    </source>
</evidence>
<evidence type="ECO:0000256" key="1">
    <source>
        <dbReference type="ARBA" id="ARBA00004651"/>
    </source>
</evidence>
<proteinExistence type="predicted"/>
<reference evidence="8 9" key="1">
    <citation type="submission" date="2023-10" db="EMBL/GenBank/DDBJ databases">
        <title>Novel methanotroph of the genus Methylocapsa from a subarctic wetland.</title>
        <authorList>
            <person name="Belova S.E."/>
            <person name="Oshkin I.Y."/>
            <person name="Miroshnikov K."/>
            <person name="Dedysh S.N."/>
        </authorList>
    </citation>
    <scope>NUCLEOTIDE SEQUENCE [LARGE SCALE GENOMIC DNA]</scope>
    <source>
        <strain evidence="8 9">RX1</strain>
    </source>
</reference>
<name>A0ABZ0HTX0_9HYPH</name>
<feature type="transmembrane region" description="Helical" evidence="6">
    <location>
        <begin position="138"/>
        <end position="159"/>
    </location>
</feature>
<gene>
    <name evidence="8" type="ORF">RZS28_01415</name>
</gene>
<accession>A0ABZ0HTX0</accession>
<keyword evidence="9" id="KW-1185">Reference proteome</keyword>
<dbReference type="InterPro" id="IPR051311">
    <property type="entry name" value="DedA_domain"/>
</dbReference>
<keyword evidence="4 6" id="KW-1133">Transmembrane helix</keyword>
<organism evidence="8 9">
    <name type="scientific">Methylocapsa polymorpha</name>
    <dbReference type="NCBI Taxonomy" id="3080828"/>
    <lineage>
        <taxon>Bacteria</taxon>
        <taxon>Pseudomonadati</taxon>
        <taxon>Pseudomonadota</taxon>
        <taxon>Alphaproteobacteria</taxon>
        <taxon>Hyphomicrobiales</taxon>
        <taxon>Beijerinckiaceae</taxon>
        <taxon>Methylocapsa</taxon>
    </lineage>
</organism>
<dbReference type="PANTHER" id="PTHR42709">
    <property type="entry name" value="ALKALINE PHOSPHATASE LIKE PROTEIN"/>
    <property type="match status" value="1"/>
</dbReference>
<keyword evidence="2" id="KW-1003">Cell membrane</keyword>
<evidence type="ECO:0000313" key="9">
    <source>
        <dbReference type="Proteomes" id="UP001626536"/>
    </source>
</evidence>
<dbReference type="InterPro" id="IPR032816">
    <property type="entry name" value="VTT_dom"/>
</dbReference>
<evidence type="ECO:0000256" key="6">
    <source>
        <dbReference type="SAM" id="Phobius"/>
    </source>
</evidence>
<sequence>MFFTDIQPLIAQHGYWAVFLIVMLESAGAPLPGETALLLAGGYAGATGQLDISLVIAMAATGAIIGDNIGFWVGRTWGAKLLLRYGKLIHLPEARLRLGQYLFERHGAKIVFFGRFVAFLRVLAALLAGVNKYHWGQFLFYNATGGICWAVVMGLSAYIFGDAVHRVSGPLGIAALVGVVGGAIAFMIIVRREEKKMEKRLAAVRDGDLRTLR</sequence>
<keyword evidence="5 6" id="KW-0472">Membrane</keyword>
<feature type="transmembrane region" description="Helical" evidence="6">
    <location>
        <begin position="52"/>
        <end position="73"/>
    </location>
</feature>
<evidence type="ECO:0000256" key="5">
    <source>
        <dbReference type="ARBA" id="ARBA00023136"/>
    </source>
</evidence>
<feature type="domain" description="VTT" evidence="7">
    <location>
        <begin position="32"/>
        <end position="153"/>
    </location>
</feature>
<dbReference type="PANTHER" id="PTHR42709:SF6">
    <property type="entry name" value="UNDECAPRENYL PHOSPHATE TRANSPORTER A"/>
    <property type="match status" value="1"/>
</dbReference>
<evidence type="ECO:0000313" key="8">
    <source>
        <dbReference type="EMBL" id="WOJ89999.1"/>
    </source>
</evidence>
<evidence type="ECO:0000256" key="2">
    <source>
        <dbReference type="ARBA" id="ARBA00022475"/>
    </source>
</evidence>
<evidence type="ECO:0000256" key="3">
    <source>
        <dbReference type="ARBA" id="ARBA00022692"/>
    </source>
</evidence>
<dbReference type="EMBL" id="CP136862">
    <property type="protein sequence ID" value="WOJ89999.1"/>
    <property type="molecule type" value="Genomic_DNA"/>
</dbReference>
<feature type="transmembrane region" description="Helical" evidence="6">
    <location>
        <begin position="15"/>
        <end position="40"/>
    </location>
</feature>